<dbReference type="FunFam" id="3.30.1150.10:FF:000002">
    <property type="entry name" value="Energy transducer TonB"/>
    <property type="match status" value="1"/>
</dbReference>
<evidence type="ECO:0000256" key="1">
    <source>
        <dbReference type="ARBA" id="ARBA00004383"/>
    </source>
</evidence>
<keyword evidence="13" id="KW-1185">Reference proteome</keyword>
<feature type="domain" description="TonB C-terminal" evidence="11">
    <location>
        <begin position="171"/>
        <end position="260"/>
    </location>
</feature>
<dbReference type="EMBL" id="AEQO01000106">
    <property type="protein sequence ID" value="EFV04876.1"/>
    <property type="molecule type" value="Genomic_DNA"/>
</dbReference>
<organism evidence="12 13">
    <name type="scientific">Segatella salivae DSM 15606</name>
    <dbReference type="NCBI Taxonomy" id="888832"/>
    <lineage>
        <taxon>Bacteria</taxon>
        <taxon>Pseudomonadati</taxon>
        <taxon>Bacteroidota</taxon>
        <taxon>Bacteroidia</taxon>
        <taxon>Bacteroidales</taxon>
        <taxon>Prevotellaceae</taxon>
        <taxon>Segatella</taxon>
    </lineage>
</organism>
<evidence type="ECO:0000256" key="10">
    <source>
        <dbReference type="SAM" id="MobiDB-lite"/>
    </source>
</evidence>
<evidence type="ECO:0000256" key="7">
    <source>
        <dbReference type="ARBA" id="ARBA00022927"/>
    </source>
</evidence>
<evidence type="ECO:0000256" key="8">
    <source>
        <dbReference type="ARBA" id="ARBA00022989"/>
    </source>
</evidence>
<dbReference type="Gene3D" id="3.30.1150.10">
    <property type="match status" value="1"/>
</dbReference>
<dbReference type="GO" id="GO:0015031">
    <property type="term" value="P:protein transport"/>
    <property type="evidence" value="ECO:0007669"/>
    <property type="project" value="UniProtKB-KW"/>
</dbReference>
<dbReference type="STRING" id="888832.HMPREF9420_1030"/>
<comment type="caution">
    <text evidence="12">The sequence shown here is derived from an EMBL/GenBank/DDBJ whole genome shotgun (WGS) entry which is preliminary data.</text>
</comment>
<dbReference type="AlphaFoldDB" id="E6MNG2"/>
<dbReference type="InterPro" id="IPR037682">
    <property type="entry name" value="TonB_C"/>
</dbReference>
<dbReference type="NCBIfam" id="TIGR01352">
    <property type="entry name" value="tonB_Cterm"/>
    <property type="match status" value="1"/>
</dbReference>
<feature type="compositionally biased region" description="Polar residues" evidence="10">
    <location>
        <begin position="132"/>
        <end position="149"/>
    </location>
</feature>
<evidence type="ECO:0000256" key="3">
    <source>
        <dbReference type="ARBA" id="ARBA00022448"/>
    </source>
</evidence>
<keyword evidence="7" id="KW-0653">Protein transport</keyword>
<sequence length="260" mass="29159">MVVSESAISRGERKWILHSVEKKKSYQADLEHQRITNFLLGLVFVLALLYVSFEYTSAPTSDEHNNETTDDMSQDIELMPAMDTRDMISVASGSASHAVTEKLKAVDGNPKLGDKISPNNGDMTQGVGGENVRTNTQDESNTTTAQSQVAVDENDNPLHFRIVEKLPEFPGGMVEFMKWLTKNLHYPVLAQKQRLEGKVVVSFIINKDGSITNEKVERSVDPLLDQEALRVVRMMPKWKPGIDKNKPCRTLFAIPINFKL</sequence>
<accession>E6MNG2</accession>
<dbReference type="PROSITE" id="PS52015">
    <property type="entry name" value="TONB_CTD"/>
    <property type="match status" value="1"/>
</dbReference>
<dbReference type="SUPFAM" id="SSF74653">
    <property type="entry name" value="TolA/TonB C-terminal domain"/>
    <property type="match status" value="1"/>
</dbReference>
<dbReference type="PANTHER" id="PTHR33446">
    <property type="entry name" value="PROTEIN TONB-RELATED"/>
    <property type="match status" value="1"/>
</dbReference>
<feature type="region of interest" description="Disordered" evidence="10">
    <location>
        <begin position="109"/>
        <end position="150"/>
    </location>
</feature>
<evidence type="ECO:0000256" key="6">
    <source>
        <dbReference type="ARBA" id="ARBA00022692"/>
    </source>
</evidence>
<dbReference type="InterPro" id="IPR051045">
    <property type="entry name" value="TonB-dependent_transducer"/>
</dbReference>
<keyword evidence="8" id="KW-1133">Transmembrane helix</keyword>
<reference evidence="12 13" key="1">
    <citation type="submission" date="2010-12" db="EMBL/GenBank/DDBJ databases">
        <authorList>
            <person name="Muzny D."/>
            <person name="Qin X."/>
            <person name="Deng J."/>
            <person name="Jiang H."/>
            <person name="Liu Y."/>
            <person name="Qu J."/>
            <person name="Song X.-Z."/>
            <person name="Zhang L."/>
            <person name="Thornton R."/>
            <person name="Coyle M."/>
            <person name="Francisco L."/>
            <person name="Jackson L."/>
            <person name="Javaid M."/>
            <person name="Korchina V."/>
            <person name="Kovar C."/>
            <person name="Mata R."/>
            <person name="Mathew T."/>
            <person name="Ngo R."/>
            <person name="Nguyen L."/>
            <person name="Nguyen N."/>
            <person name="Okwuonu G."/>
            <person name="Ongeri F."/>
            <person name="Pham C."/>
            <person name="Simmons D."/>
            <person name="Wilczek-Boney K."/>
            <person name="Hale W."/>
            <person name="Jakkamsetti A."/>
            <person name="Pham P."/>
            <person name="Ruth R."/>
            <person name="San Lucas F."/>
            <person name="Warren J."/>
            <person name="Zhang J."/>
            <person name="Zhao Z."/>
            <person name="Zhou C."/>
            <person name="Zhu D."/>
            <person name="Lee S."/>
            <person name="Bess C."/>
            <person name="Blankenburg K."/>
            <person name="Forbes L."/>
            <person name="Fu Q."/>
            <person name="Gubbala S."/>
            <person name="Hirani K."/>
            <person name="Jayaseelan J.C."/>
            <person name="Lara F."/>
            <person name="Munidasa M."/>
            <person name="Palculict T."/>
            <person name="Patil S."/>
            <person name="Pu L.-L."/>
            <person name="Saada N."/>
            <person name="Tang L."/>
            <person name="Weissenberger G."/>
            <person name="Zhu Y."/>
            <person name="Hemphill L."/>
            <person name="Shang Y."/>
            <person name="Youmans B."/>
            <person name="Ayvaz T."/>
            <person name="Ross M."/>
            <person name="Santibanez J."/>
            <person name="Aqrawi P."/>
            <person name="Gross S."/>
            <person name="Joshi V."/>
            <person name="Fowler G."/>
            <person name="Nazareth L."/>
            <person name="Reid J."/>
            <person name="Worley K."/>
            <person name="Petrosino J."/>
            <person name="Highlander S."/>
            <person name="Gibbs R."/>
        </authorList>
    </citation>
    <scope>NUCLEOTIDE SEQUENCE [LARGE SCALE GENOMIC DNA]</scope>
    <source>
        <strain evidence="12 13">DSM 15606</strain>
    </source>
</reference>
<protein>
    <submittedName>
        <fullName evidence="12">TonB-dependent receptor</fullName>
    </submittedName>
</protein>
<evidence type="ECO:0000259" key="11">
    <source>
        <dbReference type="PROSITE" id="PS52015"/>
    </source>
</evidence>
<dbReference type="PANTHER" id="PTHR33446:SF2">
    <property type="entry name" value="PROTEIN TONB"/>
    <property type="match status" value="1"/>
</dbReference>
<comment type="subcellular location">
    <subcellularLocation>
        <location evidence="1">Cell inner membrane</location>
        <topology evidence="1">Single-pass membrane protein</topology>
        <orientation evidence="1">Periplasmic side</orientation>
    </subcellularLocation>
</comment>
<name>E6MNG2_9BACT</name>
<dbReference type="InterPro" id="IPR006260">
    <property type="entry name" value="TonB/TolA_C"/>
</dbReference>
<dbReference type="GO" id="GO:0098797">
    <property type="term" value="C:plasma membrane protein complex"/>
    <property type="evidence" value="ECO:0007669"/>
    <property type="project" value="TreeGrafter"/>
</dbReference>
<keyword evidence="9" id="KW-0472">Membrane</keyword>
<evidence type="ECO:0000313" key="12">
    <source>
        <dbReference type="EMBL" id="EFV04876.1"/>
    </source>
</evidence>
<keyword evidence="5" id="KW-0997">Cell inner membrane</keyword>
<gene>
    <name evidence="12" type="primary">tonB2</name>
    <name evidence="12" type="ORF">HMPREF9420_1030</name>
</gene>
<evidence type="ECO:0000256" key="5">
    <source>
        <dbReference type="ARBA" id="ARBA00022519"/>
    </source>
</evidence>
<keyword evidence="3" id="KW-0813">Transport</keyword>
<evidence type="ECO:0000256" key="2">
    <source>
        <dbReference type="ARBA" id="ARBA00006555"/>
    </source>
</evidence>
<proteinExistence type="inferred from homology"/>
<dbReference type="Pfam" id="PF03544">
    <property type="entry name" value="TonB_C"/>
    <property type="match status" value="1"/>
</dbReference>
<dbReference type="Proteomes" id="UP000003874">
    <property type="component" value="Unassembled WGS sequence"/>
</dbReference>
<dbReference type="GO" id="GO:0055085">
    <property type="term" value="P:transmembrane transport"/>
    <property type="evidence" value="ECO:0007669"/>
    <property type="project" value="InterPro"/>
</dbReference>
<dbReference type="GO" id="GO:0031992">
    <property type="term" value="F:energy transducer activity"/>
    <property type="evidence" value="ECO:0007669"/>
    <property type="project" value="TreeGrafter"/>
</dbReference>
<dbReference type="HOGENOM" id="CLU_065795_1_0_10"/>
<comment type="similarity">
    <text evidence="2">Belongs to the TonB family.</text>
</comment>
<keyword evidence="6" id="KW-0812">Transmembrane</keyword>
<keyword evidence="4" id="KW-1003">Cell membrane</keyword>
<dbReference type="eggNOG" id="COG0810">
    <property type="taxonomic scope" value="Bacteria"/>
</dbReference>
<evidence type="ECO:0000256" key="9">
    <source>
        <dbReference type="ARBA" id="ARBA00023136"/>
    </source>
</evidence>
<keyword evidence="12" id="KW-0675">Receptor</keyword>
<evidence type="ECO:0000256" key="4">
    <source>
        <dbReference type="ARBA" id="ARBA00022475"/>
    </source>
</evidence>
<evidence type="ECO:0000313" key="13">
    <source>
        <dbReference type="Proteomes" id="UP000003874"/>
    </source>
</evidence>